<reference evidence="3" key="1">
    <citation type="submission" date="2025-08" db="UniProtKB">
        <authorList>
            <consortium name="RefSeq"/>
        </authorList>
    </citation>
    <scope>IDENTIFICATION</scope>
    <source>
        <strain evidence="3">15112-1751.03</strain>
        <tissue evidence="3">Whole Adult</tissue>
    </source>
</reference>
<feature type="compositionally biased region" description="Basic and acidic residues" evidence="1">
    <location>
        <begin position="293"/>
        <end position="308"/>
    </location>
</feature>
<keyword evidence="2" id="KW-1185">Reference proteome</keyword>
<sequence length="353" mass="40651">MDINLSLEHYEEFYKLALAAQEQAHVAPKCLRRVEELQLRCRICGCLDDGSFVDLDAVQDFEFEPSICSYRELFQRTSLQFQFHTMPDLPCRLCIRCGYKAKIFYLMTRQFVYGQNALRSTVTDWYHTKYQVEPPEQIEDRKRLMKQLALTEAAQIEAKRKEMQATKPLTPVKDLIKGYDMQGSCDLKRSISVDNRLNTTGIPSQLSSESHDRKIIKEGQQMVRSTINLGGASKMRSPTVKGNNQSQLPQSQQSQTARNQVHRAETPKTPFRERFAGLKSDENRECQVTPRVMRSEARGSGGRGDRALLKTQSNRKILDTTSTAEGKLPQSQEFPPSKAQLLQKLQERRRQWR</sequence>
<dbReference type="RefSeq" id="XP_034100364.1">
    <property type="nucleotide sequence ID" value="XM_034244473.2"/>
</dbReference>
<organism evidence="2 3">
    <name type="scientific">Drosophila albomicans</name>
    <name type="common">Fruit fly</name>
    <dbReference type="NCBI Taxonomy" id="7291"/>
    <lineage>
        <taxon>Eukaryota</taxon>
        <taxon>Metazoa</taxon>
        <taxon>Ecdysozoa</taxon>
        <taxon>Arthropoda</taxon>
        <taxon>Hexapoda</taxon>
        <taxon>Insecta</taxon>
        <taxon>Pterygota</taxon>
        <taxon>Neoptera</taxon>
        <taxon>Endopterygota</taxon>
        <taxon>Diptera</taxon>
        <taxon>Brachycera</taxon>
        <taxon>Muscomorpha</taxon>
        <taxon>Ephydroidea</taxon>
        <taxon>Drosophilidae</taxon>
        <taxon>Drosophila</taxon>
    </lineage>
</organism>
<feature type="compositionally biased region" description="Polar residues" evidence="1">
    <location>
        <begin position="310"/>
        <end position="334"/>
    </location>
</feature>
<name>A0A6P8W9X9_DROAB</name>
<feature type="compositionally biased region" description="Low complexity" evidence="1">
    <location>
        <begin position="245"/>
        <end position="255"/>
    </location>
</feature>
<evidence type="ECO:0000313" key="3">
    <source>
        <dbReference type="RefSeq" id="XP_034100364.1"/>
    </source>
</evidence>
<protein>
    <submittedName>
        <fullName evidence="3">Uncharacterized protein LOC117565392 isoform X1</fullName>
    </submittedName>
</protein>
<evidence type="ECO:0000256" key="1">
    <source>
        <dbReference type="SAM" id="MobiDB-lite"/>
    </source>
</evidence>
<dbReference type="AlphaFoldDB" id="A0A6P8W9X9"/>
<feature type="compositionally biased region" description="Basic and acidic residues" evidence="1">
    <location>
        <begin position="262"/>
        <end position="285"/>
    </location>
</feature>
<dbReference type="OrthoDB" id="7849017at2759"/>
<dbReference type="GeneID" id="117565392"/>
<dbReference type="Proteomes" id="UP000515160">
    <property type="component" value="Chromosome 2L"/>
</dbReference>
<proteinExistence type="predicted"/>
<gene>
    <name evidence="3" type="primary">LOC117565392</name>
</gene>
<evidence type="ECO:0000313" key="2">
    <source>
        <dbReference type="Proteomes" id="UP000515160"/>
    </source>
</evidence>
<feature type="region of interest" description="Disordered" evidence="1">
    <location>
        <begin position="232"/>
        <end position="353"/>
    </location>
</feature>
<accession>A0A6P8W9X9</accession>